<feature type="compositionally biased region" description="Polar residues" evidence="1">
    <location>
        <begin position="8"/>
        <end position="17"/>
    </location>
</feature>
<feature type="compositionally biased region" description="Low complexity" evidence="1">
    <location>
        <begin position="18"/>
        <end position="27"/>
    </location>
</feature>
<reference evidence="2" key="1">
    <citation type="submission" date="2015-06" db="UniProtKB">
        <authorList>
            <consortium name="EnsemblPlants"/>
        </authorList>
    </citation>
    <scope>IDENTIFICATION</scope>
</reference>
<sequence>MAMDQIHSCVTPTSGRCSSTTKTSSISPPQAQLTSRSWIREWEKISHLYHDVQAPGATYYPLPSFSKTKQRKSLLVSTCNACSFLLRGWRQRASRSRSLLNTSQFPNNVREVQCSRELSFMGARGRSRLLALQFSCVAVDVQFMCQSSL</sequence>
<organism evidence="2">
    <name type="scientific">Aegilops tauschii</name>
    <name type="common">Tausch's goatgrass</name>
    <name type="synonym">Aegilops squarrosa</name>
    <dbReference type="NCBI Taxonomy" id="37682"/>
    <lineage>
        <taxon>Eukaryota</taxon>
        <taxon>Viridiplantae</taxon>
        <taxon>Streptophyta</taxon>
        <taxon>Embryophyta</taxon>
        <taxon>Tracheophyta</taxon>
        <taxon>Spermatophyta</taxon>
        <taxon>Magnoliopsida</taxon>
        <taxon>Liliopsida</taxon>
        <taxon>Poales</taxon>
        <taxon>Poaceae</taxon>
        <taxon>BOP clade</taxon>
        <taxon>Pooideae</taxon>
        <taxon>Triticodae</taxon>
        <taxon>Triticeae</taxon>
        <taxon>Triticinae</taxon>
        <taxon>Aegilops</taxon>
    </lineage>
</organism>
<name>M8C4S9_AEGTA</name>
<evidence type="ECO:0000256" key="1">
    <source>
        <dbReference type="SAM" id="MobiDB-lite"/>
    </source>
</evidence>
<dbReference type="AlphaFoldDB" id="M8C4S9"/>
<feature type="region of interest" description="Disordered" evidence="1">
    <location>
        <begin position="1"/>
        <end position="29"/>
    </location>
</feature>
<protein>
    <submittedName>
        <fullName evidence="2">Uncharacterized protein</fullName>
    </submittedName>
</protein>
<dbReference type="EnsemblPlants" id="EMT22047">
    <property type="protein sequence ID" value="EMT22047"/>
    <property type="gene ID" value="F775_24873"/>
</dbReference>
<proteinExistence type="predicted"/>
<evidence type="ECO:0000313" key="2">
    <source>
        <dbReference type="EnsemblPlants" id="EMT22047"/>
    </source>
</evidence>
<accession>M8C4S9</accession>